<dbReference type="SUPFAM" id="SSF53335">
    <property type="entry name" value="S-adenosyl-L-methionine-dependent methyltransferases"/>
    <property type="match status" value="1"/>
</dbReference>
<dbReference type="PANTHER" id="PTHR13369:SF0">
    <property type="entry name" value="GLUTATHIONE S-TRANSFERASE C-TERMINAL DOMAIN-CONTAINING PROTEIN"/>
    <property type="match status" value="1"/>
</dbReference>
<dbReference type="Pfam" id="PF13679">
    <property type="entry name" value="Methyltransf_32"/>
    <property type="match status" value="1"/>
</dbReference>
<comment type="caution">
    <text evidence="2">The sequence shown here is derived from an EMBL/GenBank/DDBJ whole genome shotgun (WGS) entry which is preliminary data.</text>
</comment>
<dbReference type="Proteomes" id="UP000535589">
    <property type="component" value="Unassembled WGS sequence"/>
</dbReference>
<sequence length="410" mass="46330">MLPSFTTIDALLTATQSLWRFEPFHSSLDDSLPWQKDYPALCAWLEQLTPNDIAYWKTDVSKLITQLGAFIPELSLLHQQTELSLLDEACSSQVEAMPRHLETGIPGRKLTQIQRFANFALLHHHGDNWLEWCAGKGYLGRLLAASNHEPVVSLEYQAQLCQSGQHYANQHQLPMHFVEADAFSDDALTAFKPQQHAIALHACGDLHVTLLKAASAQQSPAITIAPCCYHLTRSAQYQALSQPAQASGLKLTQRELRIPLQQTVTGGERVHRHRQQEMIFRLGFDLIAREQLSVGEYLPIPSIKKSQLAEGFEALCHWAAAQKSYVLPLIDFSTYESRAVARFWHMERLSLVQMGFQRALELWLVLDRALYLQERGYKVALNEFCGANITPRNILLHAERVTTQNGEAND</sequence>
<dbReference type="EMBL" id="JABAIK010000001">
    <property type="protein sequence ID" value="NLS11475.1"/>
    <property type="molecule type" value="Genomic_DNA"/>
</dbReference>
<protein>
    <submittedName>
        <fullName evidence="2">Methyltransferase</fullName>
    </submittedName>
</protein>
<dbReference type="InterPro" id="IPR025714">
    <property type="entry name" value="Methyltranfer_dom"/>
</dbReference>
<dbReference type="RefSeq" id="WP_168834576.1">
    <property type="nucleotide sequence ID" value="NZ_JABAIK010000001.1"/>
</dbReference>
<keyword evidence="2" id="KW-0808">Transferase</keyword>
<dbReference type="GO" id="GO:0008168">
    <property type="term" value="F:methyltransferase activity"/>
    <property type="evidence" value="ECO:0007669"/>
    <property type="project" value="UniProtKB-KW"/>
</dbReference>
<dbReference type="Gene3D" id="3.40.50.150">
    <property type="entry name" value="Vaccinia Virus protein VP39"/>
    <property type="match status" value="1"/>
</dbReference>
<proteinExistence type="predicted"/>
<evidence type="ECO:0000313" key="3">
    <source>
        <dbReference type="Proteomes" id="UP000535589"/>
    </source>
</evidence>
<evidence type="ECO:0000259" key="1">
    <source>
        <dbReference type="Pfam" id="PF13679"/>
    </source>
</evidence>
<reference evidence="2 3" key="1">
    <citation type="submission" date="2020-04" db="EMBL/GenBank/DDBJ databases">
        <title>Vibrio sp. SM6, a novel species isolated from seawater.</title>
        <authorList>
            <person name="Wang X."/>
        </authorList>
    </citation>
    <scope>NUCLEOTIDE SEQUENCE [LARGE SCALE GENOMIC DNA]</scope>
    <source>
        <strain evidence="2 3">SM6</strain>
    </source>
</reference>
<accession>A0A7X8TMU9</accession>
<dbReference type="GO" id="GO:0032259">
    <property type="term" value="P:methylation"/>
    <property type="evidence" value="ECO:0007669"/>
    <property type="project" value="UniProtKB-KW"/>
</dbReference>
<dbReference type="AlphaFoldDB" id="A0A7X8TMU9"/>
<keyword evidence="2" id="KW-0489">Methyltransferase</keyword>
<feature type="domain" description="Methyltransferase" evidence="1">
    <location>
        <begin position="108"/>
        <end position="232"/>
    </location>
</feature>
<organism evidence="2 3">
    <name type="scientific">Vibrio agarilyticus</name>
    <dbReference type="NCBI Taxonomy" id="2726741"/>
    <lineage>
        <taxon>Bacteria</taxon>
        <taxon>Pseudomonadati</taxon>
        <taxon>Pseudomonadota</taxon>
        <taxon>Gammaproteobacteria</taxon>
        <taxon>Vibrionales</taxon>
        <taxon>Vibrionaceae</taxon>
        <taxon>Vibrio</taxon>
    </lineage>
</organism>
<keyword evidence="3" id="KW-1185">Reference proteome</keyword>
<evidence type="ECO:0000313" key="2">
    <source>
        <dbReference type="EMBL" id="NLS11475.1"/>
    </source>
</evidence>
<name>A0A7X8TMU9_9VIBR</name>
<gene>
    <name evidence="2" type="ORF">HGP28_01055</name>
</gene>
<dbReference type="InterPro" id="IPR029063">
    <property type="entry name" value="SAM-dependent_MTases_sf"/>
</dbReference>
<dbReference type="PANTHER" id="PTHR13369">
    <property type="match status" value="1"/>
</dbReference>